<comment type="subcellular location">
    <subcellularLocation>
        <location evidence="1">Nucleus</location>
    </subcellularLocation>
</comment>
<evidence type="ECO:0000256" key="7">
    <source>
        <dbReference type="ARBA" id="ARBA00023306"/>
    </source>
</evidence>
<gene>
    <name evidence="10" type="ORF">Tsubulata_049945</name>
</gene>
<dbReference type="EMBL" id="JAKUCV010000980">
    <property type="protein sequence ID" value="KAJ4848173.1"/>
    <property type="molecule type" value="Genomic_DNA"/>
</dbReference>
<dbReference type="PANTHER" id="PTHR12663:SF3">
    <property type="entry name" value="SISTER CHROMATID COHESION PROTEIN PDS5 HOMOLOG C"/>
    <property type="match status" value="1"/>
</dbReference>
<dbReference type="Gene3D" id="2.30.30.140">
    <property type="match status" value="1"/>
</dbReference>
<protein>
    <recommendedName>
        <fullName evidence="9">Tudor domain-containing protein</fullName>
    </recommendedName>
</protein>
<feature type="compositionally biased region" description="Basic and acidic residues" evidence="8">
    <location>
        <begin position="901"/>
        <end position="923"/>
    </location>
</feature>
<keyword evidence="5" id="KW-0234">DNA repair</keyword>
<evidence type="ECO:0000313" key="11">
    <source>
        <dbReference type="Proteomes" id="UP001141552"/>
    </source>
</evidence>
<keyword evidence="11" id="KW-1185">Reference proteome</keyword>
<feature type="compositionally biased region" description="Low complexity" evidence="8">
    <location>
        <begin position="585"/>
        <end position="602"/>
    </location>
</feature>
<feature type="region of interest" description="Disordered" evidence="8">
    <location>
        <begin position="281"/>
        <end position="771"/>
    </location>
</feature>
<dbReference type="PANTHER" id="PTHR12663">
    <property type="entry name" value="ANDROGEN INDUCED INHIBITOR OF PROLIFERATION AS3 / PDS5-RELATED"/>
    <property type="match status" value="1"/>
</dbReference>
<dbReference type="SMART" id="SM00333">
    <property type="entry name" value="TUDOR"/>
    <property type="match status" value="1"/>
</dbReference>
<proteinExistence type="predicted"/>
<feature type="compositionally biased region" description="Basic and acidic residues" evidence="8">
    <location>
        <begin position="762"/>
        <end position="771"/>
    </location>
</feature>
<dbReference type="Pfam" id="PF20168">
    <property type="entry name" value="PDS5"/>
    <property type="match status" value="1"/>
</dbReference>
<evidence type="ECO:0000256" key="2">
    <source>
        <dbReference type="ARBA" id="ARBA00022618"/>
    </source>
</evidence>
<dbReference type="Gene3D" id="1.25.10.10">
    <property type="entry name" value="Leucine-rich Repeat Variant"/>
    <property type="match status" value="1"/>
</dbReference>
<evidence type="ECO:0000256" key="1">
    <source>
        <dbReference type="ARBA" id="ARBA00004123"/>
    </source>
</evidence>
<keyword evidence="2" id="KW-0132">Cell division</keyword>
<keyword evidence="7" id="KW-0131">Cell cycle</keyword>
<feature type="compositionally biased region" description="Basic and acidic residues" evidence="8">
    <location>
        <begin position="947"/>
        <end position="964"/>
    </location>
</feature>
<comment type="caution">
    <text evidence="10">The sequence shown here is derived from an EMBL/GenBank/DDBJ whole genome shotgun (WGS) entry which is preliminary data.</text>
</comment>
<dbReference type="InterPro" id="IPR002999">
    <property type="entry name" value="Tudor"/>
</dbReference>
<feature type="compositionally biased region" description="Basic and acidic residues" evidence="8">
    <location>
        <begin position="377"/>
        <end position="408"/>
    </location>
</feature>
<keyword evidence="3" id="KW-0227">DNA damage</keyword>
<feature type="compositionally biased region" description="Polar residues" evidence="8">
    <location>
        <begin position="528"/>
        <end position="568"/>
    </location>
</feature>
<dbReference type="SUPFAM" id="SSF48371">
    <property type="entry name" value="ARM repeat"/>
    <property type="match status" value="1"/>
</dbReference>
<feature type="compositionally biased region" description="Basic and acidic residues" evidence="8">
    <location>
        <begin position="658"/>
        <end position="706"/>
    </location>
</feature>
<evidence type="ECO:0000313" key="10">
    <source>
        <dbReference type="EMBL" id="KAJ4848173.1"/>
    </source>
</evidence>
<dbReference type="GO" id="GO:0006281">
    <property type="term" value="P:DNA repair"/>
    <property type="evidence" value="ECO:0007669"/>
    <property type="project" value="UniProtKB-KW"/>
</dbReference>
<feature type="compositionally biased region" description="Basic and acidic residues" evidence="8">
    <location>
        <begin position="1033"/>
        <end position="1042"/>
    </location>
</feature>
<dbReference type="GO" id="GO:0035825">
    <property type="term" value="P:homologous recombination"/>
    <property type="evidence" value="ECO:0007669"/>
    <property type="project" value="UniProtKB-ARBA"/>
</dbReference>
<sequence>MALTDKELEQQLVEAGNKLLDPPSSGDALLQLLDQVESCLSKVEQSPSESMHSALAPSLKALIEDRLFKHSNADVRVAVASCISEITRITAPDAPYEDDQMKDVFQLIVSSFENLADNSSRSYGKRTSILETVAKVRSCVVMLDLECDELIIEMFQHFLKAIRDNHPATVFSSMETIMSLVLEESEDISEELLYPLLATLKKDNEALPVAQKLGEKVLENSSTKEVLPVARRLAEKVIESCAAKVKPYLINAVRSLGIPLNKYSDIVASICEIEEDDVHENNVSAADENKIDENKPVEASAEEASKAVKEEEAEASSPKHADPVTDASPMLVPSNGVAQGGEDDSLGASNSSKKEAGGTEQSKDIVPPNNDQTSTVDAEKVVNAESKPEEPVNAESKPEEPVEVKETKVNSTEVAEPPESSEVDSETLAEKVPDDKALSKDIPSSPQKQLAIEADSSENKNKSVSQPSSPKAVSHPSSPKTVSPPSSPKAVSPPSSPKAVSPPSSPKAVSPSSSPRAVSPTSSPKAVSPTSSPKTVSQPSSAKTVSEPSSPKTVSQPSSPKAVSQPSSPKAVRQPSSPKVLDGESVSVTSPSASPSVSGSLPDETRSKAGRSKKKDSLVKDPVPSADEVPQKASDGTSDSETKQPKRSGKKPPPGDSAEDKIRLTVSKKENSTASESEVKPLKSKKMDGSSKKEDGSSLQQSEEKGRRSRGKSTSDKNATKSVTKVNEKVKLTSPKSASKSATDELDLEETPLTSAKRKRTPGKEKVSDAKEYGENVVGAKVKVWWPKDRQYYEGVIDSFDPVKKKHKVLYVDGDEETLNLKREKMQFIQDDSEPDEAEDFDRSSADTSDVPLKKKMKTNSDRSTKQGKTDDSSLKKSGGTSASKSRSVAPQSGQKSKSVSKTDGKSVGDMKAVKKTEEESGAKAKNRTPKSGIKSADVASKATNKSRNDESSTSKASRSKDEGIGTPKTSNKSKLEIAKTGKAKQDNSPKVVSNSKGKTNRSASKSDVNGTGKMKSSTPKVKDIEDEENSTDSEKVHESGKRKLAASSKGQGSDVKSGKKRRRGA</sequence>
<organism evidence="10 11">
    <name type="scientific">Turnera subulata</name>
    <dbReference type="NCBI Taxonomy" id="218843"/>
    <lineage>
        <taxon>Eukaryota</taxon>
        <taxon>Viridiplantae</taxon>
        <taxon>Streptophyta</taxon>
        <taxon>Embryophyta</taxon>
        <taxon>Tracheophyta</taxon>
        <taxon>Spermatophyta</taxon>
        <taxon>Magnoliopsida</taxon>
        <taxon>eudicotyledons</taxon>
        <taxon>Gunneridae</taxon>
        <taxon>Pentapetalae</taxon>
        <taxon>rosids</taxon>
        <taxon>fabids</taxon>
        <taxon>Malpighiales</taxon>
        <taxon>Passifloraceae</taxon>
        <taxon>Turnera</taxon>
    </lineage>
</organism>
<evidence type="ECO:0000256" key="4">
    <source>
        <dbReference type="ARBA" id="ARBA00022776"/>
    </source>
</evidence>
<evidence type="ECO:0000256" key="3">
    <source>
        <dbReference type="ARBA" id="ARBA00022763"/>
    </source>
</evidence>
<dbReference type="AlphaFoldDB" id="A0A9Q0JNE0"/>
<feature type="region of interest" description="Disordered" evidence="8">
    <location>
        <begin position="813"/>
        <end position="1066"/>
    </location>
</feature>
<reference evidence="10" key="1">
    <citation type="submission" date="2022-02" db="EMBL/GenBank/DDBJ databases">
        <authorList>
            <person name="Henning P.M."/>
            <person name="McCubbin A.G."/>
            <person name="Shore J.S."/>
        </authorList>
    </citation>
    <scope>NUCLEOTIDE SEQUENCE</scope>
    <source>
        <strain evidence="10">F60SS</strain>
        <tissue evidence="10">Leaves</tissue>
    </source>
</reference>
<name>A0A9Q0JNE0_9ROSI</name>
<reference evidence="10" key="2">
    <citation type="journal article" date="2023" name="Plants (Basel)">
        <title>Annotation of the Turnera subulata (Passifloraceae) Draft Genome Reveals the S-Locus Evolved after the Divergence of Turneroideae from Passifloroideae in a Stepwise Manner.</title>
        <authorList>
            <person name="Henning P.M."/>
            <person name="Roalson E.H."/>
            <person name="Mir W."/>
            <person name="McCubbin A.G."/>
            <person name="Shore J.S."/>
        </authorList>
    </citation>
    <scope>NUCLEOTIDE SEQUENCE</scope>
    <source>
        <strain evidence="10">F60SS</strain>
    </source>
</reference>
<dbReference type="CDD" id="cd20404">
    <property type="entry name" value="Tudor_Agenet_AtEML-like"/>
    <property type="match status" value="1"/>
</dbReference>
<feature type="compositionally biased region" description="Basic and acidic residues" evidence="8">
    <location>
        <begin position="974"/>
        <end position="988"/>
    </location>
</feature>
<evidence type="ECO:0000259" key="9">
    <source>
        <dbReference type="SMART" id="SM00333"/>
    </source>
</evidence>
<feature type="compositionally biased region" description="Basic and acidic residues" evidence="8">
    <location>
        <begin position="352"/>
        <end position="363"/>
    </location>
</feature>
<dbReference type="InterPro" id="IPR011989">
    <property type="entry name" value="ARM-like"/>
</dbReference>
<dbReference type="InterPro" id="IPR039776">
    <property type="entry name" value="Pds5"/>
</dbReference>
<feature type="compositionally biased region" description="Basic and acidic residues" evidence="8">
    <location>
        <begin position="859"/>
        <end position="875"/>
    </location>
</feature>
<feature type="compositionally biased region" description="Polar residues" evidence="8">
    <location>
        <begin position="989"/>
        <end position="1020"/>
    </location>
</feature>
<feature type="compositionally biased region" description="Basic and acidic residues" evidence="8">
    <location>
        <begin position="287"/>
        <end position="296"/>
    </location>
</feature>
<dbReference type="GO" id="GO:0007064">
    <property type="term" value="P:mitotic sister chromatid cohesion"/>
    <property type="evidence" value="ECO:0007669"/>
    <property type="project" value="InterPro"/>
</dbReference>
<accession>A0A9Q0JNE0</accession>
<dbReference type="SUPFAM" id="SSF63748">
    <property type="entry name" value="Tudor/PWWP/MBT"/>
    <property type="match status" value="1"/>
</dbReference>
<feature type="compositionally biased region" description="Low complexity" evidence="8">
    <location>
        <begin position="473"/>
        <end position="524"/>
    </location>
</feature>
<dbReference type="Proteomes" id="UP001141552">
    <property type="component" value="Unassembled WGS sequence"/>
</dbReference>
<keyword evidence="6" id="KW-0539">Nucleus</keyword>
<dbReference type="InterPro" id="IPR016024">
    <property type="entry name" value="ARM-type_fold"/>
</dbReference>
<feature type="compositionally biased region" description="Acidic residues" evidence="8">
    <location>
        <begin position="831"/>
        <end position="840"/>
    </location>
</feature>
<evidence type="ECO:0000256" key="8">
    <source>
        <dbReference type="SAM" id="MobiDB-lite"/>
    </source>
</evidence>
<dbReference type="GO" id="GO:0000785">
    <property type="term" value="C:chromatin"/>
    <property type="evidence" value="ECO:0007669"/>
    <property type="project" value="TreeGrafter"/>
</dbReference>
<feature type="compositionally biased region" description="Polar residues" evidence="8">
    <location>
        <begin position="462"/>
        <end position="471"/>
    </location>
</feature>
<dbReference type="GO" id="GO:0005634">
    <property type="term" value="C:nucleus"/>
    <property type="evidence" value="ECO:0007669"/>
    <property type="project" value="UniProtKB-SubCell"/>
</dbReference>
<keyword evidence="4" id="KW-0498">Mitosis</keyword>
<evidence type="ECO:0000256" key="6">
    <source>
        <dbReference type="ARBA" id="ARBA00023242"/>
    </source>
</evidence>
<feature type="compositionally biased region" description="Basic and acidic residues" evidence="8">
    <location>
        <begin position="428"/>
        <end position="439"/>
    </location>
</feature>
<evidence type="ECO:0000256" key="5">
    <source>
        <dbReference type="ARBA" id="ARBA00023204"/>
    </source>
</evidence>
<dbReference type="OrthoDB" id="200660at2759"/>
<feature type="compositionally biased region" description="Polar residues" evidence="8">
    <location>
        <begin position="879"/>
        <end position="900"/>
    </location>
</feature>
<dbReference type="GO" id="GO:0051301">
    <property type="term" value="P:cell division"/>
    <property type="evidence" value="ECO:0007669"/>
    <property type="project" value="UniProtKB-KW"/>
</dbReference>
<feature type="domain" description="Tudor" evidence="9">
    <location>
        <begin position="774"/>
        <end position="834"/>
    </location>
</feature>